<feature type="transmembrane region" description="Helical" evidence="1">
    <location>
        <begin position="237"/>
        <end position="258"/>
    </location>
</feature>
<feature type="transmembrane region" description="Helical" evidence="1">
    <location>
        <begin position="21"/>
        <end position="43"/>
    </location>
</feature>
<evidence type="ECO:0000313" key="3">
    <source>
        <dbReference type="Proteomes" id="UP000187323"/>
    </source>
</evidence>
<keyword evidence="1" id="KW-0812">Transmembrane</keyword>
<feature type="transmembrane region" description="Helical" evidence="1">
    <location>
        <begin position="182"/>
        <end position="203"/>
    </location>
</feature>
<comment type="caution">
    <text evidence="2">The sequence shown here is derived from an EMBL/GenBank/DDBJ whole genome shotgun (WGS) entry which is preliminary data.</text>
</comment>
<reference evidence="2 3" key="1">
    <citation type="submission" date="2016-10" db="EMBL/GenBank/DDBJ databases">
        <title>Paenibacillus species isolates.</title>
        <authorList>
            <person name="Beno S.M."/>
        </authorList>
    </citation>
    <scope>NUCLEOTIDE SEQUENCE [LARGE SCALE GENOMIC DNA]</scope>
    <source>
        <strain evidence="2 3">FSL H7-0918</strain>
    </source>
</reference>
<dbReference type="Proteomes" id="UP000187323">
    <property type="component" value="Unassembled WGS sequence"/>
</dbReference>
<dbReference type="RefSeq" id="WP_076133535.1">
    <property type="nucleotide sequence ID" value="NZ_MPTO01000003.1"/>
</dbReference>
<protein>
    <recommendedName>
        <fullName evidence="4">ABC transporter permease</fullName>
    </recommendedName>
</protein>
<accession>A0AB36JM53</accession>
<dbReference type="AlphaFoldDB" id="A0AB36JM53"/>
<keyword evidence="1" id="KW-1133">Transmembrane helix</keyword>
<dbReference type="InterPro" id="IPR010390">
    <property type="entry name" value="ABC-2_transporter-like"/>
</dbReference>
<feature type="transmembrane region" description="Helical" evidence="1">
    <location>
        <begin position="58"/>
        <end position="76"/>
    </location>
</feature>
<dbReference type="Pfam" id="PF06182">
    <property type="entry name" value="ABC2_membrane_6"/>
    <property type="match status" value="1"/>
</dbReference>
<feature type="transmembrane region" description="Helical" evidence="1">
    <location>
        <begin position="120"/>
        <end position="142"/>
    </location>
</feature>
<dbReference type="EMBL" id="MPTO01000003">
    <property type="protein sequence ID" value="OME23549.1"/>
    <property type="molecule type" value="Genomic_DNA"/>
</dbReference>
<gene>
    <name evidence="2" type="ORF">BSK47_03595</name>
</gene>
<dbReference type="PANTHER" id="PTHR36832:SF2">
    <property type="entry name" value="INTEGRAL MEMBRANE PROTEIN"/>
    <property type="match status" value="1"/>
</dbReference>
<feature type="transmembrane region" description="Helical" evidence="1">
    <location>
        <begin position="148"/>
        <end position="175"/>
    </location>
</feature>
<evidence type="ECO:0008006" key="4">
    <source>
        <dbReference type="Google" id="ProtNLM"/>
    </source>
</evidence>
<evidence type="ECO:0000256" key="1">
    <source>
        <dbReference type="SAM" id="Phobius"/>
    </source>
</evidence>
<keyword evidence="1" id="KW-0472">Membrane</keyword>
<sequence length="270" mass="30818">MNVFISYFQTRFNSIMIYRSAAIFGSITQIFWGFFRIFILYQFTLGNIGESPMASSSMITYIWLNQIFFAIVPWNVNHQEFDLVKSGNVVYELARPINLFNLLFSKTLAWRLASSVIRMIPILIFVIIVLPLIGFGSYGIAFPSIESIFLFIVSISLSYLLSSVITVFIYAITFFTIEASNFVGFINTMAYALSGLIIPLAYFPEKIQTFLNFQPYKSVLDTPAMIFTAEYSVKESMMYILVQVAWVVFFTLINQVMIKKGIKQLVVQGG</sequence>
<dbReference type="PANTHER" id="PTHR36832">
    <property type="entry name" value="SLR1174 PROTEIN-RELATED"/>
    <property type="match status" value="1"/>
</dbReference>
<proteinExistence type="predicted"/>
<organism evidence="2 3">
    <name type="scientific">Paenibacillus odorifer</name>
    <dbReference type="NCBI Taxonomy" id="189426"/>
    <lineage>
        <taxon>Bacteria</taxon>
        <taxon>Bacillati</taxon>
        <taxon>Bacillota</taxon>
        <taxon>Bacilli</taxon>
        <taxon>Bacillales</taxon>
        <taxon>Paenibacillaceae</taxon>
        <taxon>Paenibacillus</taxon>
    </lineage>
</organism>
<name>A0AB36JM53_9BACL</name>
<evidence type="ECO:0000313" key="2">
    <source>
        <dbReference type="EMBL" id="OME23549.1"/>
    </source>
</evidence>